<sequence>MVTTAMLMTGCGGGGDIGEPLLDGYTCALNNCKESNTVSTDNVSPRFTITQVSGKVHVDAWLGQSANLLTTLMPSPGDSLTASDGDVPPVALRDASGNRLSWVTDFSDASAQPRITVNFVRNGQTYPNVVTMPKPFSIVSPTGVPQIRRSTGQFDVKLASENLQSVGLAVDANCTRSDRSNFTSKGVGLNRQQDTTDASTFHISTLALDKALNDASVAANKNDPLTSPVASCSLTLNWVITVEGTVAPTLNQHGWIVATRSVGLAASYDAGS</sequence>
<name>A0ABU5DF53_9BURK</name>
<accession>A0ABU5DF53</accession>
<evidence type="ECO:0000313" key="1">
    <source>
        <dbReference type="EMBL" id="MDY0744881.1"/>
    </source>
</evidence>
<dbReference type="RefSeq" id="WP_320422791.1">
    <property type="nucleotide sequence ID" value="NZ_JAXCLA010000003.1"/>
</dbReference>
<dbReference type="EMBL" id="JAXCLA010000003">
    <property type="protein sequence ID" value="MDY0744881.1"/>
    <property type="molecule type" value="Genomic_DNA"/>
</dbReference>
<keyword evidence="2" id="KW-1185">Reference proteome</keyword>
<protein>
    <recommendedName>
        <fullName evidence="3">Lipoprotein</fullName>
    </recommendedName>
</protein>
<evidence type="ECO:0000313" key="2">
    <source>
        <dbReference type="Proteomes" id="UP001285263"/>
    </source>
</evidence>
<organism evidence="1 2">
    <name type="scientific">Roseateles agri</name>
    <dbReference type="NCBI Taxonomy" id="3098619"/>
    <lineage>
        <taxon>Bacteria</taxon>
        <taxon>Pseudomonadati</taxon>
        <taxon>Pseudomonadota</taxon>
        <taxon>Betaproteobacteria</taxon>
        <taxon>Burkholderiales</taxon>
        <taxon>Sphaerotilaceae</taxon>
        <taxon>Roseateles</taxon>
    </lineage>
</organism>
<proteinExistence type="predicted"/>
<evidence type="ECO:0008006" key="3">
    <source>
        <dbReference type="Google" id="ProtNLM"/>
    </source>
</evidence>
<reference evidence="1 2" key="1">
    <citation type="submission" date="2023-11" db="EMBL/GenBank/DDBJ databases">
        <title>Paucibacter sp. nov., isolated from fresh soil in Korea.</title>
        <authorList>
            <person name="Le N.T.T."/>
        </authorList>
    </citation>
    <scope>NUCLEOTIDE SEQUENCE [LARGE SCALE GENOMIC DNA]</scope>
    <source>
        <strain evidence="1 2">R3-3</strain>
    </source>
</reference>
<gene>
    <name evidence="1" type="ORF">SNE35_10205</name>
</gene>
<comment type="caution">
    <text evidence="1">The sequence shown here is derived from an EMBL/GenBank/DDBJ whole genome shotgun (WGS) entry which is preliminary data.</text>
</comment>
<dbReference type="Proteomes" id="UP001285263">
    <property type="component" value="Unassembled WGS sequence"/>
</dbReference>